<evidence type="ECO:0000313" key="2">
    <source>
        <dbReference type="EMBL" id="OWZ08252.1"/>
    </source>
</evidence>
<dbReference type="Proteomes" id="UP000198211">
    <property type="component" value="Unassembled WGS sequence"/>
</dbReference>
<keyword evidence="1" id="KW-0472">Membrane</keyword>
<keyword evidence="3" id="KW-1185">Reference proteome</keyword>
<dbReference type="AlphaFoldDB" id="A0A225VSD6"/>
<comment type="caution">
    <text evidence="2">The sequence shown here is derived from an EMBL/GenBank/DDBJ whole genome shotgun (WGS) entry which is preliminary data.</text>
</comment>
<evidence type="ECO:0000313" key="3">
    <source>
        <dbReference type="Proteomes" id="UP000198211"/>
    </source>
</evidence>
<evidence type="ECO:0000256" key="1">
    <source>
        <dbReference type="SAM" id="Phobius"/>
    </source>
</evidence>
<sequence>MVEEGQFRTLYNSLTYRGGRMKFLSDVWQGIARLHVLGCMIAMFATIVSYGLFVTGSRHDGIAIAQPMENVMVDTEGKECCYSATSLLSLNVGPRTGSITVGGKNHISIDAIGRVELEVRVKGSTNGLIVQYPPPAIQLNIGPGSRVARFQFRFDRKQCAVETDQRFNTKALMTTNFHLYKAQAKLAVKPSAHIATSAKQ</sequence>
<keyword evidence="1" id="KW-1133">Transmembrane helix</keyword>
<protein>
    <submittedName>
        <fullName evidence="2">Uncharacterized protein</fullName>
    </submittedName>
</protein>
<accession>A0A225VSD6</accession>
<reference evidence="3" key="1">
    <citation type="submission" date="2017-03" db="EMBL/GenBank/DDBJ databases">
        <title>Phytopthora megakarya and P. palmivora, two closely related causual agents of cacao black pod achieved similar genome size and gene model numbers by different mechanisms.</title>
        <authorList>
            <person name="Ali S."/>
            <person name="Shao J."/>
            <person name="Larry D.J."/>
            <person name="Kronmiller B."/>
            <person name="Shen D."/>
            <person name="Strem M.D."/>
            <person name="Melnick R.L."/>
            <person name="Guiltinan M.J."/>
            <person name="Tyler B.M."/>
            <person name="Meinhardt L.W."/>
            <person name="Bailey B.A."/>
        </authorList>
    </citation>
    <scope>NUCLEOTIDE SEQUENCE [LARGE SCALE GENOMIC DNA]</scope>
    <source>
        <strain evidence="3">zdho120</strain>
    </source>
</reference>
<keyword evidence="1" id="KW-0812">Transmembrane</keyword>
<dbReference type="EMBL" id="NBNE01003218">
    <property type="protein sequence ID" value="OWZ08252.1"/>
    <property type="molecule type" value="Genomic_DNA"/>
</dbReference>
<organism evidence="2 3">
    <name type="scientific">Phytophthora megakarya</name>
    <dbReference type="NCBI Taxonomy" id="4795"/>
    <lineage>
        <taxon>Eukaryota</taxon>
        <taxon>Sar</taxon>
        <taxon>Stramenopiles</taxon>
        <taxon>Oomycota</taxon>
        <taxon>Peronosporomycetes</taxon>
        <taxon>Peronosporales</taxon>
        <taxon>Peronosporaceae</taxon>
        <taxon>Phytophthora</taxon>
    </lineage>
</organism>
<name>A0A225VSD6_9STRA</name>
<gene>
    <name evidence="2" type="ORF">PHMEG_00019234</name>
</gene>
<feature type="transmembrane region" description="Helical" evidence="1">
    <location>
        <begin position="31"/>
        <end position="53"/>
    </location>
</feature>
<proteinExistence type="predicted"/>